<gene>
    <name evidence="2" type="ORF">E2566_21390</name>
</gene>
<evidence type="ECO:0000313" key="2">
    <source>
        <dbReference type="EMBL" id="QJA22284.1"/>
    </source>
</evidence>
<proteinExistence type="predicted"/>
<keyword evidence="3" id="KW-1185">Reference proteome</keyword>
<evidence type="ECO:0000313" key="3">
    <source>
        <dbReference type="Proteomes" id="UP000502681"/>
    </source>
</evidence>
<keyword evidence="1" id="KW-0732">Signal</keyword>
<feature type="chain" id="PRO_5046719408" description="DUF481 domain-containing protein" evidence="1">
    <location>
        <begin position="21"/>
        <end position="403"/>
    </location>
</feature>
<reference evidence="2 3" key="1">
    <citation type="submission" date="2019-04" db="EMBL/GenBank/DDBJ databases">
        <title>Whole Genome Sequencing of Pectobacterium punjabense SS95.</title>
        <authorList>
            <person name="Sarfraz S."/>
            <person name="Oulghazi S."/>
            <person name="Roques C."/>
            <person name="Vandecasteele C."/>
            <person name="Faure D."/>
        </authorList>
    </citation>
    <scope>NUCLEOTIDE SEQUENCE [LARGE SCALE GENOMIC DNA]</scope>
    <source>
        <strain evidence="2 3">SS95</strain>
    </source>
</reference>
<evidence type="ECO:0000256" key="1">
    <source>
        <dbReference type="SAM" id="SignalP"/>
    </source>
</evidence>
<dbReference type="GeneID" id="90765519"/>
<organism evidence="2 3">
    <name type="scientific">Pectobacterium punjabense</name>
    <dbReference type="NCBI Taxonomy" id="2108399"/>
    <lineage>
        <taxon>Bacteria</taxon>
        <taxon>Pseudomonadati</taxon>
        <taxon>Pseudomonadota</taxon>
        <taxon>Gammaproteobacteria</taxon>
        <taxon>Enterobacterales</taxon>
        <taxon>Pectobacteriaceae</taxon>
        <taxon>Pectobacterium</taxon>
    </lineage>
</organism>
<dbReference type="RefSeq" id="WP_133169858.1">
    <property type="nucleotide sequence ID" value="NZ_CP038498.1"/>
</dbReference>
<dbReference type="Proteomes" id="UP000502681">
    <property type="component" value="Chromosome"/>
</dbReference>
<feature type="signal peptide" evidence="1">
    <location>
        <begin position="1"/>
        <end position="20"/>
    </location>
</feature>
<dbReference type="InterPro" id="IPR025737">
    <property type="entry name" value="FApF"/>
</dbReference>
<evidence type="ECO:0008006" key="4">
    <source>
        <dbReference type="Google" id="ProtNLM"/>
    </source>
</evidence>
<protein>
    <recommendedName>
        <fullName evidence="4">DUF481 domain-containing protein</fullName>
    </recommendedName>
</protein>
<name>A0ABX6L7T1_9GAMM</name>
<sequence length="403" mass="45285">MILRIFGAAALFFIGPIASADTIELKNGDNISGHVISFKNGVCVFGTIYESSIRIAAKDIVFINTDNEFTVALNNGDRVTGYLTKSDNKQKITRHNVSYDFNFEDVKDFDIVRDRENVISKIDKKQEEYSAPISYLSDYTVLLNPGETDVDFGFKYRTYKSISSLPLQGPYQVSSYSVKKLYLYVSPRFGVTENLSVWFNLPYTYTRIEDVSSNAWSRSAENGHVGDISTGIQYRILKESMEFPAITGSLSIGIPTGRKEFVEKLDSWKQPLNNSEGYWSVTPAISFVRIVDPVTFFGGVSYEKTFETNKGKEKIKVGDTVSLYLGSGYSLNNMSSFGSKFTYAWTDKMKYYGTTMKGTDSETELLSFYFSYLLSSKLSIMPEVTFPLDSTGTTVGITMTKNF</sequence>
<dbReference type="Pfam" id="PF13557">
    <property type="entry name" value="Phenol_MetA_deg"/>
    <property type="match status" value="1"/>
</dbReference>
<accession>A0ABX6L7T1</accession>
<dbReference type="EMBL" id="CP038498">
    <property type="protein sequence ID" value="QJA22284.1"/>
    <property type="molecule type" value="Genomic_DNA"/>
</dbReference>